<dbReference type="InterPro" id="IPR043502">
    <property type="entry name" value="DNA/RNA_pol_sf"/>
</dbReference>
<keyword evidence="5" id="KW-0460">Magnesium</keyword>
<keyword evidence="16" id="KW-1185">Reference proteome</keyword>
<keyword evidence="6" id="KW-0229">DNA integration</keyword>
<dbReference type="InterPro" id="IPR012337">
    <property type="entry name" value="RNaseH-like_sf"/>
</dbReference>
<evidence type="ECO:0000256" key="2">
    <source>
        <dbReference type="ARBA" id="ARBA00022723"/>
    </source>
</evidence>
<dbReference type="GO" id="GO:0003887">
    <property type="term" value="F:DNA-directed DNA polymerase activity"/>
    <property type="evidence" value="ECO:0007669"/>
    <property type="project" value="UniProtKB-KW"/>
</dbReference>
<dbReference type="SMART" id="SM00343">
    <property type="entry name" value="ZnF_C2HC"/>
    <property type="match status" value="1"/>
</dbReference>
<keyword evidence="8" id="KW-0548">Nucleotidyltransferase</keyword>
<dbReference type="EMBL" id="JABDTM020009379">
    <property type="protein sequence ID" value="KAH0821104.1"/>
    <property type="molecule type" value="Genomic_DNA"/>
</dbReference>
<dbReference type="Proteomes" id="UP000719412">
    <property type="component" value="Unassembled WGS sequence"/>
</dbReference>
<dbReference type="GO" id="GO:0015074">
    <property type="term" value="P:DNA integration"/>
    <property type="evidence" value="ECO:0007669"/>
    <property type="project" value="UniProtKB-KW"/>
</dbReference>
<keyword evidence="10" id="KW-0511">Multifunctional enzyme</keyword>
<keyword evidence="7" id="KW-0695">RNA-directed DNA polymerase</keyword>
<dbReference type="GO" id="GO:0004519">
    <property type="term" value="F:endonuclease activity"/>
    <property type="evidence" value="ECO:0007669"/>
    <property type="project" value="UniProtKB-KW"/>
</dbReference>
<evidence type="ECO:0000256" key="4">
    <source>
        <dbReference type="ARBA" id="ARBA00022801"/>
    </source>
</evidence>
<dbReference type="GO" id="GO:0003964">
    <property type="term" value="F:RNA-directed DNA polymerase activity"/>
    <property type="evidence" value="ECO:0007669"/>
    <property type="project" value="UniProtKB-KW"/>
</dbReference>
<keyword evidence="3" id="KW-0255">Endonuclease</keyword>
<dbReference type="Gene3D" id="4.10.60.10">
    <property type="entry name" value="Zinc finger, CCHC-type"/>
    <property type="match status" value="1"/>
</dbReference>
<evidence type="ECO:0000313" key="16">
    <source>
        <dbReference type="Proteomes" id="UP000719412"/>
    </source>
</evidence>
<dbReference type="PROSITE" id="PS50158">
    <property type="entry name" value="ZF_CCHC"/>
    <property type="match status" value="1"/>
</dbReference>
<keyword evidence="4" id="KW-0378">Hydrolase</keyword>
<evidence type="ECO:0000256" key="11">
    <source>
        <dbReference type="PROSITE-ProRule" id="PRU00047"/>
    </source>
</evidence>
<feature type="domain" description="Integrase catalytic" evidence="14">
    <location>
        <begin position="334"/>
        <end position="501"/>
    </location>
</feature>
<dbReference type="Pfam" id="PF00665">
    <property type="entry name" value="rve"/>
    <property type="match status" value="1"/>
</dbReference>
<evidence type="ECO:0000256" key="5">
    <source>
        <dbReference type="ARBA" id="ARBA00022842"/>
    </source>
</evidence>
<feature type="compositionally biased region" description="Polar residues" evidence="12">
    <location>
        <begin position="639"/>
        <end position="649"/>
    </location>
</feature>
<evidence type="ECO:0000313" key="15">
    <source>
        <dbReference type="EMBL" id="KAH0821104.1"/>
    </source>
</evidence>
<dbReference type="GO" id="GO:0006310">
    <property type="term" value="P:DNA recombination"/>
    <property type="evidence" value="ECO:0007669"/>
    <property type="project" value="UniProtKB-KW"/>
</dbReference>
<dbReference type="PANTHER" id="PTHR42648:SF11">
    <property type="entry name" value="TRANSPOSON TY4-P GAG-POL POLYPROTEIN"/>
    <property type="match status" value="1"/>
</dbReference>
<keyword evidence="1" id="KW-0540">Nuclease</keyword>
<dbReference type="InterPro" id="IPR001584">
    <property type="entry name" value="Integrase_cat-core"/>
</dbReference>
<dbReference type="InterPro" id="IPR039537">
    <property type="entry name" value="Retrotran_Ty1/copia-like"/>
</dbReference>
<keyword evidence="11" id="KW-0862">Zinc</keyword>
<dbReference type="SUPFAM" id="SSF56672">
    <property type="entry name" value="DNA/RNA polymerases"/>
    <property type="match status" value="1"/>
</dbReference>
<evidence type="ECO:0000256" key="1">
    <source>
        <dbReference type="ARBA" id="ARBA00022722"/>
    </source>
</evidence>
<keyword evidence="11" id="KW-0863">Zinc-finger</keyword>
<feature type="region of interest" description="Disordered" evidence="12">
    <location>
        <begin position="593"/>
        <end position="649"/>
    </location>
</feature>
<dbReference type="InterPro" id="IPR036875">
    <property type="entry name" value="Znf_CCHC_sf"/>
</dbReference>
<evidence type="ECO:0000256" key="8">
    <source>
        <dbReference type="ARBA" id="ARBA00022932"/>
    </source>
</evidence>
<keyword evidence="9" id="KW-0233">DNA recombination</keyword>
<dbReference type="GO" id="GO:0008270">
    <property type="term" value="F:zinc ion binding"/>
    <property type="evidence" value="ECO:0007669"/>
    <property type="project" value="UniProtKB-KW"/>
</dbReference>
<dbReference type="AlphaFoldDB" id="A0A8J6HUU6"/>
<dbReference type="PROSITE" id="PS50994">
    <property type="entry name" value="INTEGRASE"/>
    <property type="match status" value="1"/>
</dbReference>
<dbReference type="InterPro" id="IPR001878">
    <property type="entry name" value="Znf_CCHC"/>
</dbReference>
<dbReference type="GO" id="GO:0003676">
    <property type="term" value="F:nucleic acid binding"/>
    <property type="evidence" value="ECO:0007669"/>
    <property type="project" value="InterPro"/>
</dbReference>
<dbReference type="SUPFAM" id="SSF53098">
    <property type="entry name" value="Ribonuclease H-like"/>
    <property type="match status" value="1"/>
</dbReference>
<evidence type="ECO:0000256" key="12">
    <source>
        <dbReference type="SAM" id="MobiDB-lite"/>
    </source>
</evidence>
<sequence>MATATGFANIEKLNENNYELWKVQMKSVLIFNDLWGYVDGTEVKPEADAQDWTKKDSKALALINLSISHSQLNHVKKAATSTQSWDGLKAVFESRGPVRKAVLYKQLLRLEKKPDVSMSQYVIEFTSKAEQLAETGIDIPEELLSVMLLGSLPAEFENFSVAIESRDDIPSLENLKLKIVEEEARQIDRVIPSNQDCNSNSALVTKERRANKKTDTQKPNLKCYNCGKMGHKSRVCWSKPKNDGLYTVTFGKDRATINRKDGTIVLTATKRDHLYVVNKREECAALVGENNVQELQKWHQRYGHLNVADLKKMKNEDRVLGMNFPIKRNDLKLNREKELLGLVHSDICGPIGTESLGGAKYFVTFIDDCSRYTETAMLRSRADVLQAFKDYKRKVENFTGRKIKKLRTDNGREYLSKNFENFLKEEGISQQLSVEYTPQQNGVAERANRTLVEMARCMMLQGNLPDSLWAEAVNTATYLRNRCATKCLNGITPFEAWSKRKPYVGFFRTIGSKAIALNKRQKRGKFQPKGDEYVLVGYSEISKAYRLWKPGTKIVIKARDVKFIEVIKSSPQTTEGIFDLHDPASDPLEEIQDETEQNFTDDEEDEETEKAQANDSHRGPGRPKILRTGKRGRPKKMYQSKNKPSDPQSISQIRWVFKTKVDESGKIMKYKARLVARGHTQEYGVDYEEVFAPVARYEAIHGCHIGYVQGQLHDEVYMKQPEMFAEEGKEEEVCKLLKPLYGLKQSGREWYKKLDGYMKNNGGRRTPSDPCIYVFGENDERVIIIIYVDDLILASKKLEKLNEVKKNMKSEFKMKDLGPINNILGIHIQRDGTGKIHLSQERYVEELIAKFNMQDAKITSTPIDPCTKLTKEMKS</sequence>
<dbReference type="Pfam" id="PF07727">
    <property type="entry name" value="RVT_2"/>
    <property type="match status" value="1"/>
</dbReference>
<feature type="domain" description="CCHC-type" evidence="13">
    <location>
        <begin position="222"/>
        <end position="236"/>
    </location>
</feature>
<name>A0A8J6HUU6_TENMO</name>
<evidence type="ECO:0000259" key="14">
    <source>
        <dbReference type="PROSITE" id="PS50994"/>
    </source>
</evidence>
<reference evidence="15" key="2">
    <citation type="submission" date="2021-08" db="EMBL/GenBank/DDBJ databases">
        <authorList>
            <person name="Eriksson T."/>
        </authorList>
    </citation>
    <scope>NUCLEOTIDE SEQUENCE</scope>
    <source>
        <strain evidence="15">Stoneville</strain>
        <tissue evidence="15">Whole head</tissue>
    </source>
</reference>
<feature type="compositionally biased region" description="Basic and acidic residues" evidence="12">
    <location>
        <begin position="609"/>
        <end position="618"/>
    </location>
</feature>
<evidence type="ECO:0000259" key="13">
    <source>
        <dbReference type="PROSITE" id="PS50158"/>
    </source>
</evidence>
<feature type="compositionally biased region" description="Basic residues" evidence="12">
    <location>
        <begin position="619"/>
        <end position="638"/>
    </location>
</feature>
<comment type="caution">
    <text evidence="15">The sequence shown here is derived from an EMBL/GenBank/DDBJ whole genome shotgun (WGS) entry which is preliminary data.</text>
</comment>
<evidence type="ECO:0000256" key="7">
    <source>
        <dbReference type="ARBA" id="ARBA00022918"/>
    </source>
</evidence>
<organism evidence="15 16">
    <name type="scientific">Tenebrio molitor</name>
    <name type="common">Yellow mealworm beetle</name>
    <dbReference type="NCBI Taxonomy" id="7067"/>
    <lineage>
        <taxon>Eukaryota</taxon>
        <taxon>Metazoa</taxon>
        <taxon>Ecdysozoa</taxon>
        <taxon>Arthropoda</taxon>
        <taxon>Hexapoda</taxon>
        <taxon>Insecta</taxon>
        <taxon>Pterygota</taxon>
        <taxon>Neoptera</taxon>
        <taxon>Endopterygota</taxon>
        <taxon>Coleoptera</taxon>
        <taxon>Polyphaga</taxon>
        <taxon>Cucujiformia</taxon>
        <taxon>Tenebrionidae</taxon>
        <taxon>Tenebrio</taxon>
    </lineage>
</organism>
<dbReference type="Pfam" id="PF25597">
    <property type="entry name" value="SH3_retrovirus"/>
    <property type="match status" value="1"/>
</dbReference>
<dbReference type="InterPro" id="IPR057670">
    <property type="entry name" value="SH3_retrovirus"/>
</dbReference>
<dbReference type="Pfam" id="PF00098">
    <property type="entry name" value="zf-CCHC"/>
    <property type="match status" value="1"/>
</dbReference>
<proteinExistence type="predicted"/>
<evidence type="ECO:0000256" key="3">
    <source>
        <dbReference type="ARBA" id="ARBA00022759"/>
    </source>
</evidence>
<dbReference type="Gene3D" id="3.30.420.10">
    <property type="entry name" value="Ribonuclease H-like superfamily/Ribonuclease H"/>
    <property type="match status" value="1"/>
</dbReference>
<dbReference type="InterPro" id="IPR036397">
    <property type="entry name" value="RNaseH_sf"/>
</dbReference>
<keyword evidence="2" id="KW-0479">Metal-binding</keyword>
<evidence type="ECO:0000256" key="9">
    <source>
        <dbReference type="ARBA" id="ARBA00023172"/>
    </source>
</evidence>
<keyword evidence="8" id="KW-0808">Transferase</keyword>
<dbReference type="SUPFAM" id="SSF57756">
    <property type="entry name" value="Retrovirus zinc finger-like domains"/>
    <property type="match status" value="1"/>
</dbReference>
<accession>A0A8J6HUU6</accession>
<feature type="compositionally biased region" description="Acidic residues" evidence="12">
    <location>
        <begin position="593"/>
        <end position="608"/>
    </location>
</feature>
<evidence type="ECO:0008006" key="17">
    <source>
        <dbReference type="Google" id="ProtNLM"/>
    </source>
</evidence>
<protein>
    <recommendedName>
        <fullName evidence="17">Retrovirus-related Pol polyprotein from transposon TNT 1-94</fullName>
    </recommendedName>
</protein>
<keyword evidence="8" id="KW-0239">DNA-directed DNA polymerase</keyword>
<dbReference type="GO" id="GO:0016787">
    <property type="term" value="F:hydrolase activity"/>
    <property type="evidence" value="ECO:0007669"/>
    <property type="project" value="UniProtKB-KW"/>
</dbReference>
<evidence type="ECO:0000256" key="6">
    <source>
        <dbReference type="ARBA" id="ARBA00022908"/>
    </source>
</evidence>
<evidence type="ECO:0000256" key="10">
    <source>
        <dbReference type="ARBA" id="ARBA00023268"/>
    </source>
</evidence>
<dbReference type="InterPro" id="IPR013103">
    <property type="entry name" value="RVT_2"/>
</dbReference>
<gene>
    <name evidence="15" type="ORF">GEV33_001687</name>
</gene>
<dbReference type="PANTHER" id="PTHR42648">
    <property type="entry name" value="TRANSPOSASE, PUTATIVE-RELATED"/>
    <property type="match status" value="1"/>
</dbReference>
<dbReference type="GO" id="GO:0042575">
    <property type="term" value="C:DNA polymerase complex"/>
    <property type="evidence" value="ECO:0007669"/>
    <property type="project" value="UniProtKB-ARBA"/>
</dbReference>
<reference evidence="15" key="1">
    <citation type="journal article" date="2020" name="J Insects Food Feed">
        <title>The yellow mealworm (Tenebrio molitor) genome: a resource for the emerging insects as food and feed industry.</title>
        <authorList>
            <person name="Eriksson T."/>
            <person name="Andere A."/>
            <person name="Kelstrup H."/>
            <person name="Emery V."/>
            <person name="Picard C."/>
        </authorList>
    </citation>
    <scope>NUCLEOTIDE SEQUENCE</scope>
    <source>
        <strain evidence="15">Stoneville</strain>
        <tissue evidence="15">Whole head</tissue>
    </source>
</reference>
<dbReference type="Pfam" id="PF14223">
    <property type="entry name" value="Retrotran_gag_2"/>
    <property type="match status" value="1"/>
</dbReference>